<reference evidence="3" key="1">
    <citation type="journal article" date="2021" name="Nat. Commun.">
        <title>Genetic determinants of endophytism in the Arabidopsis root mycobiome.</title>
        <authorList>
            <person name="Mesny F."/>
            <person name="Miyauchi S."/>
            <person name="Thiergart T."/>
            <person name="Pickel B."/>
            <person name="Atanasova L."/>
            <person name="Karlsson M."/>
            <person name="Huettel B."/>
            <person name="Barry K.W."/>
            <person name="Haridas S."/>
            <person name="Chen C."/>
            <person name="Bauer D."/>
            <person name="Andreopoulos W."/>
            <person name="Pangilinan J."/>
            <person name="LaButti K."/>
            <person name="Riley R."/>
            <person name="Lipzen A."/>
            <person name="Clum A."/>
            <person name="Drula E."/>
            <person name="Henrissat B."/>
            <person name="Kohler A."/>
            <person name="Grigoriev I.V."/>
            <person name="Martin F.M."/>
            <person name="Hacquard S."/>
        </authorList>
    </citation>
    <scope>NUCLEOTIDE SEQUENCE</scope>
    <source>
        <strain evidence="3">MPI-SDFR-AT-0073</strain>
    </source>
</reference>
<feature type="transmembrane region" description="Helical" evidence="1">
    <location>
        <begin position="402"/>
        <end position="422"/>
    </location>
</feature>
<feature type="domain" description="Acyltransferase 3" evidence="2">
    <location>
        <begin position="19"/>
        <end position="371"/>
    </location>
</feature>
<organism evidence="3 4">
    <name type="scientific">Truncatella angustata</name>
    <dbReference type="NCBI Taxonomy" id="152316"/>
    <lineage>
        <taxon>Eukaryota</taxon>
        <taxon>Fungi</taxon>
        <taxon>Dikarya</taxon>
        <taxon>Ascomycota</taxon>
        <taxon>Pezizomycotina</taxon>
        <taxon>Sordariomycetes</taxon>
        <taxon>Xylariomycetidae</taxon>
        <taxon>Amphisphaeriales</taxon>
        <taxon>Sporocadaceae</taxon>
        <taxon>Truncatella</taxon>
    </lineage>
</organism>
<evidence type="ECO:0000256" key="1">
    <source>
        <dbReference type="SAM" id="Phobius"/>
    </source>
</evidence>
<dbReference type="GeneID" id="70133876"/>
<protein>
    <submittedName>
        <fullName evidence="3">Acyltransferase</fullName>
    </submittedName>
</protein>
<feature type="transmembrane region" description="Helical" evidence="1">
    <location>
        <begin position="256"/>
        <end position="278"/>
    </location>
</feature>
<accession>A0A9P8UHW5</accession>
<feature type="transmembrane region" description="Helical" evidence="1">
    <location>
        <begin position="219"/>
        <end position="244"/>
    </location>
</feature>
<keyword evidence="4" id="KW-1185">Reference proteome</keyword>
<feature type="transmembrane region" description="Helical" evidence="1">
    <location>
        <begin position="122"/>
        <end position="140"/>
    </location>
</feature>
<dbReference type="OrthoDB" id="5819582at2759"/>
<dbReference type="GO" id="GO:0016747">
    <property type="term" value="F:acyltransferase activity, transferring groups other than amino-acyl groups"/>
    <property type="evidence" value="ECO:0007669"/>
    <property type="project" value="InterPro"/>
</dbReference>
<dbReference type="AlphaFoldDB" id="A0A9P8UHW5"/>
<evidence type="ECO:0000313" key="4">
    <source>
        <dbReference type="Proteomes" id="UP000758603"/>
    </source>
</evidence>
<dbReference type="InterPro" id="IPR050879">
    <property type="entry name" value="Acyltransferase_3"/>
</dbReference>
<dbReference type="EMBL" id="JAGPXC010000006">
    <property type="protein sequence ID" value="KAH6652384.1"/>
    <property type="molecule type" value="Genomic_DNA"/>
</dbReference>
<feature type="transmembrane region" description="Helical" evidence="1">
    <location>
        <begin position="71"/>
        <end position="91"/>
    </location>
</feature>
<keyword evidence="3" id="KW-0012">Acyltransferase</keyword>
<keyword evidence="1" id="KW-1133">Transmembrane helix</keyword>
<dbReference type="RefSeq" id="XP_045956662.1">
    <property type="nucleotide sequence ID" value="XM_046104985.1"/>
</dbReference>
<comment type="caution">
    <text evidence="3">The sequence shown here is derived from an EMBL/GenBank/DDBJ whole genome shotgun (WGS) entry which is preliminary data.</text>
</comment>
<proteinExistence type="predicted"/>
<dbReference type="Pfam" id="PF01757">
    <property type="entry name" value="Acyl_transf_3"/>
    <property type="match status" value="1"/>
</dbReference>
<keyword evidence="1" id="KW-0812">Transmembrane</keyword>
<keyword evidence="3" id="KW-0808">Transferase</keyword>
<sequence length="453" mass="52321">MVPFWPKSTPSPGKLGRTAYLDGLRGFAAFIVYWHHHELWAHRTTNQNHLLENSFGYEGNHHLVAFPFIRVFFNGGHYAVATFFVISGYALSSKPMRLIQESNHLDLGASIASALFRRWFRLWVPLMIVTFIYVSSWHLLGTWVEDTTRQDTWLQEVWVWYAEMKRFNFVFGDDRQWLSYDMHLWSIPVEMKGSIIIYTALMSLSRTTKNARLWCEAALIFYFIYIADGWFGAMFMSGMLLCDLDLLAEKQQLPQFLGGLAPFKLFIFYHLLAISMYLGGVPECDSTDISNLKKQRGWYYLSLLKPQAVFDYKWFYLLWAASMLVASAPRIKWLKSFLETRFCQYLGRISYGLYLVHGPIIWTLGDRVYAAVGWHGGLQVENLSKWVDRIPLPKTGLLGLEVAFMLPHIVLLPVTIWAAEIVTRLIDVPSVKFSQWLYAKATPSVSDRTGPVA</sequence>
<evidence type="ECO:0000313" key="3">
    <source>
        <dbReference type="EMBL" id="KAH6652384.1"/>
    </source>
</evidence>
<evidence type="ECO:0000259" key="2">
    <source>
        <dbReference type="Pfam" id="PF01757"/>
    </source>
</evidence>
<dbReference type="PANTHER" id="PTHR23028:SF125">
    <property type="entry name" value="ACYLTRANSFERASE"/>
    <property type="match status" value="1"/>
</dbReference>
<dbReference type="Proteomes" id="UP000758603">
    <property type="component" value="Unassembled WGS sequence"/>
</dbReference>
<name>A0A9P8UHW5_9PEZI</name>
<gene>
    <name evidence="3" type="ORF">BKA67DRAFT_593863</name>
</gene>
<keyword evidence="1" id="KW-0472">Membrane</keyword>
<dbReference type="PANTHER" id="PTHR23028">
    <property type="entry name" value="ACETYLTRANSFERASE"/>
    <property type="match status" value="1"/>
</dbReference>
<dbReference type="InterPro" id="IPR002656">
    <property type="entry name" value="Acyl_transf_3_dom"/>
</dbReference>